<protein>
    <submittedName>
        <fullName evidence="1">Uncharacterized protein</fullName>
    </submittedName>
</protein>
<comment type="caution">
    <text evidence="1">The sequence shown here is derived from an EMBL/GenBank/DDBJ whole genome shotgun (WGS) entry which is preliminary data.</text>
</comment>
<dbReference type="AlphaFoldDB" id="A0AA39N354"/>
<name>A0AA39N354_ARMTA</name>
<reference evidence="1" key="1">
    <citation type="submission" date="2023-06" db="EMBL/GenBank/DDBJ databases">
        <authorList>
            <consortium name="Lawrence Berkeley National Laboratory"/>
            <person name="Ahrendt S."/>
            <person name="Sahu N."/>
            <person name="Indic B."/>
            <person name="Wong-Bajracharya J."/>
            <person name="Merenyi Z."/>
            <person name="Ke H.-M."/>
            <person name="Monk M."/>
            <person name="Kocsube S."/>
            <person name="Drula E."/>
            <person name="Lipzen A."/>
            <person name="Balint B."/>
            <person name="Henrissat B."/>
            <person name="Andreopoulos B."/>
            <person name="Martin F.M."/>
            <person name="Harder C.B."/>
            <person name="Rigling D."/>
            <person name="Ford K.L."/>
            <person name="Foster G.D."/>
            <person name="Pangilinan J."/>
            <person name="Papanicolaou A."/>
            <person name="Barry K."/>
            <person name="LaButti K."/>
            <person name="Viragh M."/>
            <person name="Koriabine M."/>
            <person name="Yan M."/>
            <person name="Riley R."/>
            <person name="Champramary S."/>
            <person name="Plett K.L."/>
            <person name="Tsai I.J."/>
            <person name="Slot J."/>
            <person name="Sipos G."/>
            <person name="Plett J."/>
            <person name="Nagy L.G."/>
            <person name="Grigoriev I.V."/>
        </authorList>
    </citation>
    <scope>NUCLEOTIDE SEQUENCE</scope>
    <source>
        <strain evidence="1">CCBAS 213</strain>
    </source>
</reference>
<sequence>MASNKHDWGSTLATLKRYKKTNPALQKTQSGCVLIFAHGVGFSWTVDCQNHGEVAILNEKILVEHRGVLSIHDYAEALVILLRDPLGDSNPEYSRKDRFVLIGYSAVLSSLRPSIHHPSAEAHHTAVSKAFAAINNRHDIWPSREAAKAWLGHCFPWKSWDPEVLDIYVNHGLRPLPTAFYPDKTGGVTLSAIWVDKNATH</sequence>
<dbReference type="GeneID" id="85353287"/>
<keyword evidence="2" id="KW-1185">Reference proteome</keyword>
<organism evidence="1 2">
    <name type="scientific">Armillaria tabescens</name>
    <name type="common">Ringless honey mushroom</name>
    <name type="synonym">Agaricus tabescens</name>
    <dbReference type="NCBI Taxonomy" id="1929756"/>
    <lineage>
        <taxon>Eukaryota</taxon>
        <taxon>Fungi</taxon>
        <taxon>Dikarya</taxon>
        <taxon>Basidiomycota</taxon>
        <taxon>Agaricomycotina</taxon>
        <taxon>Agaricomycetes</taxon>
        <taxon>Agaricomycetidae</taxon>
        <taxon>Agaricales</taxon>
        <taxon>Marasmiineae</taxon>
        <taxon>Physalacriaceae</taxon>
        <taxon>Desarmillaria</taxon>
    </lineage>
</organism>
<dbReference type="Gene3D" id="3.40.50.1820">
    <property type="entry name" value="alpha/beta hydrolase"/>
    <property type="match status" value="2"/>
</dbReference>
<gene>
    <name evidence="1" type="ORF">EV420DRAFT_1481115</name>
</gene>
<dbReference type="InterPro" id="IPR029058">
    <property type="entry name" value="AB_hydrolase_fold"/>
</dbReference>
<dbReference type="RefSeq" id="XP_060329169.1">
    <property type="nucleotide sequence ID" value="XM_060469739.1"/>
</dbReference>
<proteinExistence type="predicted"/>
<evidence type="ECO:0000313" key="1">
    <source>
        <dbReference type="EMBL" id="KAK0455659.1"/>
    </source>
</evidence>
<dbReference type="Proteomes" id="UP001175211">
    <property type="component" value="Unassembled WGS sequence"/>
</dbReference>
<accession>A0AA39N354</accession>
<evidence type="ECO:0000313" key="2">
    <source>
        <dbReference type="Proteomes" id="UP001175211"/>
    </source>
</evidence>
<dbReference type="EMBL" id="JAUEPS010000024">
    <property type="protein sequence ID" value="KAK0455659.1"/>
    <property type="molecule type" value="Genomic_DNA"/>
</dbReference>